<keyword evidence="3" id="KW-1185">Reference proteome</keyword>
<feature type="region of interest" description="Disordered" evidence="1">
    <location>
        <begin position="1"/>
        <end position="20"/>
    </location>
</feature>
<evidence type="ECO:0000256" key="1">
    <source>
        <dbReference type="SAM" id="MobiDB-lite"/>
    </source>
</evidence>
<accession>A0A9Q3J849</accession>
<reference evidence="2" key="1">
    <citation type="submission" date="2021-03" db="EMBL/GenBank/DDBJ databases">
        <title>Draft genome sequence of rust myrtle Austropuccinia psidii MF-1, a brazilian biotype.</title>
        <authorList>
            <person name="Quecine M.C."/>
            <person name="Pachon D.M.R."/>
            <person name="Bonatelli M.L."/>
            <person name="Correr F.H."/>
            <person name="Franceschini L.M."/>
            <person name="Leite T.F."/>
            <person name="Margarido G.R.A."/>
            <person name="Almeida C.A."/>
            <person name="Ferrarezi J.A."/>
            <person name="Labate C.A."/>
        </authorList>
    </citation>
    <scope>NUCLEOTIDE SEQUENCE</scope>
    <source>
        <strain evidence="2">MF-1</strain>
    </source>
</reference>
<gene>
    <name evidence="2" type="ORF">O181_096991</name>
</gene>
<name>A0A9Q3J849_9BASI</name>
<evidence type="ECO:0000313" key="3">
    <source>
        <dbReference type="Proteomes" id="UP000765509"/>
    </source>
</evidence>
<feature type="compositionally biased region" description="Basic and acidic residues" evidence="1">
    <location>
        <begin position="1"/>
        <end position="18"/>
    </location>
</feature>
<feature type="region of interest" description="Disordered" evidence="1">
    <location>
        <begin position="96"/>
        <end position="132"/>
    </location>
</feature>
<dbReference type="AlphaFoldDB" id="A0A9Q3J849"/>
<dbReference type="EMBL" id="AVOT02065072">
    <property type="protein sequence ID" value="MBW0557276.1"/>
    <property type="molecule type" value="Genomic_DNA"/>
</dbReference>
<comment type="caution">
    <text evidence="2">The sequence shown here is derived from an EMBL/GenBank/DDBJ whole genome shotgun (WGS) entry which is preliminary data.</text>
</comment>
<protein>
    <submittedName>
        <fullName evidence="2">Uncharacterized protein</fullName>
    </submittedName>
</protein>
<evidence type="ECO:0000313" key="2">
    <source>
        <dbReference type="EMBL" id="MBW0557276.1"/>
    </source>
</evidence>
<sequence length="242" mass="27725">MRRVDEKIEKAERIEQKRSRGRNRIVMDSPSISIHSQPPKGLPIDFYNPSWFNNCPPGQKTTVADSLNIAFLPDVSQSICGIQNPDKRLNDQNFTEKEDEDLESDDSAIIDDNSESDDETGEESLEPDKNEGQTTFAVMSINHQDQIYLHCPRKSPESGCNFLVRMDDYVWENHLFKTPILVTVNPRLWESTQLCKPVDGCHATSTSLGNRARIGDFFLNWSSFLENNYSEYKLLVLREALH</sequence>
<feature type="compositionally biased region" description="Acidic residues" evidence="1">
    <location>
        <begin position="97"/>
        <end position="125"/>
    </location>
</feature>
<dbReference type="Proteomes" id="UP000765509">
    <property type="component" value="Unassembled WGS sequence"/>
</dbReference>
<proteinExistence type="predicted"/>
<organism evidence="2 3">
    <name type="scientific">Austropuccinia psidii MF-1</name>
    <dbReference type="NCBI Taxonomy" id="1389203"/>
    <lineage>
        <taxon>Eukaryota</taxon>
        <taxon>Fungi</taxon>
        <taxon>Dikarya</taxon>
        <taxon>Basidiomycota</taxon>
        <taxon>Pucciniomycotina</taxon>
        <taxon>Pucciniomycetes</taxon>
        <taxon>Pucciniales</taxon>
        <taxon>Sphaerophragmiaceae</taxon>
        <taxon>Austropuccinia</taxon>
    </lineage>
</organism>